<evidence type="ECO:0000313" key="8">
    <source>
        <dbReference type="EMBL" id="BBE42838.1"/>
    </source>
</evidence>
<comment type="similarity">
    <text evidence="1">Belongs to the peptidase U62 family.</text>
</comment>
<dbReference type="InterPro" id="IPR036059">
    <property type="entry name" value="TldD/PmbA_sf"/>
</dbReference>
<dbReference type="GeneID" id="55585264"/>
<organism evidence="8 9">
    <name type="scientific">Conexivisphaera calida</name>
    <dbReference type="NCBI Taxonomy" id="1874277"/>
    <lineage>
        <taxon>Archaea</taxon>
        <taxon>Nitrososphaerota</taxon>
        <taxon>Conexivisphaeria</taxon>
        <taxon>Conexivisphaerales</taxon>
        <taxon>Conexivisphaeraceae</taxon>
        <taxon>Conexivisphaera</taxon>
    </lineage>
</organism>
<dbReference type="InterPro" id="IPR045569">
    <property type="entry name" value="Metalloprtase-TldD/E_C"/>
</dbReference>
<feature type="domain" description="Metalloprotease TldD/E N-terminal" evidence="5">
    <location>
        <begin position="24"/>
        <end position="88"/>
    </location>
</feature>
<reference evidence="8 9" key="1">
    <citation type="journal article" date="2019" name="ISME J.">
        <title>Isolation and characterization of a thermophilic sulfur- and iron-reducing thaumarchaeote from a terrestrial acidic hot spring.</title>
        <authorList>
            <person name="Kato S."/>
            <person name="Itoh T."/>
            <person name="Yuki M."/>
            <person name="Nagamori M."/>
            <person name="Ohnishi M."/>
            <person name="Uematsu K."/>
            <person name="Suzuki K."/>
            <person name="Takashina T."/>
            <person name="Ohkuma M."/>
        </authorList>
    </citation>
    <scope>NUCLEOTIDE SEQUENCE [LARGE SCALE GENOMIC DNA]</scope>
    <source>
        <strain evidence="8 9">NAS-02</strain>
    </source>
</reference>
<keyword evidence="4" id="KW-0482">Metalloprotease</keyword>
<protein>
    <submittedName>
        <fullName evidence="8">TldD protein</fullName>
    </submittedName>
</protein>
<dbReference type="InterPro" id="IPR051463">
    <property type="entry name" value="Peptidase_U62_metallo"/>
</dbReference>
<sequence>MDASLHDLADIAVDSALRLGADYADARVRSDWGHRVTLRNGSPDPPASFSSMGIGVRVLVGRSMAFGSTNRLDARSVEELVGSLVRIAGSASRIGGVEGLSREDPSIATWRAAESRRLEDVDPRELLEGARSMDSAATSAGAEIVGRWISMHLSVEEKYLRTSDGSRITSRVPRIFAFALLTARDGSRVMQRTVEIGGSGGWELVSGMDFPGRISRESKDLVEVLRKAEPEDLSDVKSVIVGPEISGIMAHESIGHPFEADRILGREAAQAGGSYVGRDGLGTRVGGPEAFVSDDPTIPGSYGYYEYDEEGVPARRKRLMVAGTVNEFLHDRETARVFGVHSNGSARSSEYSREPIPRMSNTFVEPGDRTLEELMEEAGRALLLESYMEWNIDDKRENQRYVGLKAYLVEGGRPGKLVLNPVLEVTSQRLWSSVVARGKVVEFSPGTCGKGEPMQGVPVWFGGPHMLIKGISLGRR</sequence>
<dbReference type="PANTHER" id="PTHR30624:SF11">
    <property type="entry name" value="ZINC-DEPENDENT PROTEASE, TLDD_PMBA FAMILY"/>
    <property type="match status" value="1"/>
</dbReference>
<dbReference type="InterPro" id="IPR035068">
    <property type="entry name" value="TldD/PmbA_N"/>
</dbReference>
<dbReference type="PIRSF" id="PIRSF004919">
    <property type="entry name" value="TldD"/>
    <property type="match status" value="1"/>
</dbReference>
<dbReference type="Proteomes" id="UP000509448">
    <property type="component" value="Chromosome"/>
</dbReference>
<dbReference type="AlphaFoldDB" id="A0A4P2VPJ4"/>
<feature type="domain" description="Metalloprotease TldD/E central" evidence="7">
    <location>
        <begin position="117"/>
        <end position="222"/>
    </location>
</feature>
<evidence type="ECO:0000256" key="1">
    <source>
        <dbReference type="ARBA" id="ARBA00005836"/>
    </source>
</evidence>
<dbReference type="Gene3D" id="3.30.2290.10">
    <property type="entry name" value="PmbA/TldD superfamily"/>
    <property type="match status" value="1"/>
</dbReference>
<dbReference type="InterPro" id="IPR025502">
    <property type="entry name" value="TldD"/>
</dbReference>
<keyword evidence="9" id="KW-1185">Reference proteome</keyword>
<proteinExistence type="inferred from homology"/>
<evidence type="ECO:0000313" key="9">
    <source>
        <dbReference type="Proteomes" id="UP000509448"/>
    </source>
</evidence>
<keyword evidence="3" id="KW-0378">Hydrolase</keyword>
<dbReference type="GO" id="GO:0006508">
    <property type="term" value="P:proteolysis"/>
    <property type="evidence" value="ECO:0007669"/>
    <property type="project" value="UniProtKB-KW"/>
</dbReference>
<dbReference type="InterPro" id="IPR002510">
    <property type="entry name" value="Metalloprtase-TldD/E_N"/>
</dbReference>
<dbReference type="GO" id="GO:0008237">
    <property type="term" value="F:metallopeptidase activity"/>
    <property type="evidence" value="ECO:0007669"/>
    <property type="project" value="UniProtKB-KW"/>
</dbReference>
<dbReference type="Pfam" id="PF19289">
    <property type="entry name" value="PmbA_TldD_3rd"/>
    <property type="match status" value="1"/>
</dbReference>
<dbReference type="Pfam" id="PF19290">
    <property type="entry name" value="PmbA_TldD_2nd"/>
    <property type="match status" value="1"/>
</dbReference>
<dbReference type="PANTHER" id="PTHR30624">
    <property type="entry name" value="UNCHARACTERIZED PROTEIN TLDD AND PMBA"/>
    <property type="match status" value="1"/>
</dbReference>
<accession>A0A4P2VPJ4</accession>
<evidence type="ECO:0000259" key="6">
    <source>
        <dbReference type="Pfam" id="PF19289"/>
    </source>
</evidence>
<evidence type="ECO:0000259" key="7">
    <source>
        <dbReference type="Pfam" id="PF19290"/>
    </source>
</evidence>
<keyword evidence="2" id="KW-0645">Protease</keyword>
<dbReference type="KEGG" id="ccai:NAS2_1453"/>
<evidence type="ECO:0000259" key="5">
    <source>
        <dbReference type="Pfam" id="PF01523"/>
    </source>
</evidence>
<name>A0A4P2VPJ4_9ARCH</name>
<dbReference type="SUPFAM" id="SSF111283">
    <property type="entry name" value="Putative modulator of DNA gyrase, PmbA/TldD"/>
    <property type="match status" value="1"/>
</dbReference>
<dbReference type="Pfam" id="PF01523">
    <property type="entry name" value="PmbA_TldD_1st"/>
    <property type="match status" value="1"/>
</dbReference>
<dbReference type="EMBL" id="AP018732">
    <property type="protein sequence ID" value="BBE42838.1"/>
    <property type="molecule type" value="Genomic_DNA"/>
</dbReference>
<evidence type="ECO:0000256" key="4">
    <source>
        <dbReference type="ARBA" id="ARBA00023049"/>
    </source>
</evidence>
<dbReference type="InterPro" id="IPR045570">
    <property type="entry name" value="Metalloprtase-TldD/E_cen_dom"/>
</dbReference>
<evidence type="ECO:0000256" key="2">
    <source>
        <dbReference type="ARBA" id="ARBA00022670"/>
    </source>
</evidence>
<dbReference type="RefSeq" id="WP_174449029.1">
    <property type="nucleotide sequence ID" value="NZ_AP018732.1"/>
</dbReference>
<feature type="domain" description="Metalloprotease TldD/E C-terminal" evidence="6">
    <location>
        <begin position="238"/>
        <end position="473"/>
    </location>
</feature>
<gene>
    <name evidence="8" type="ORF">NAS2_1453</name>
</gene>
<dbReference type="GO" id="GO:0005829">
    <property type="term" value="C:cytosol"/>
    <property type="evidence" value="ECO:0007669"/>
    <property type="project" value="TreeGrafter"/>
</dbReference>
<evidence type="ECO:0000256" key="3">
    <source>
        <dbReference type="ARBA" id="ARBA00022801"/>
    </source>
</evidence>
<dbReference type="OrthoDB" id="98233at2157"/>